<dbReference type="PANTHER" id="PTHR36052:SF1">
    <property type="entry name" value="EXCITATORY AMINO ACID TRANSPORTER"/>
    <property type="match status" value="1"/>
</dbReference>
<dbReference type="EMBL" id="JASFZW010000006">
    <property type="protein sequence ID" value="KAK2077690.1"/>
    <property type="molecule type" value="Genomic_DNA"/>
</dbReference>
<comment type="caution">
    <text evidence="1">The sequence shown here is derived from an EMBL/GenBank/DDBJ whole genome shotgun (WGS) entry which is preliminary data.</text>
</comment>
<gene>
    <name evidence="1" type="ORF">QBZ16_004536</name>
</gene>
<proteinExistence type="predicted"/>
<dbReference type="AlphaFoldDB" id="A0AAD9IJD9"/>
<protein>
    <submittedName>
        <fullName evidence="1">Uncharacterized protein</fullName>
    </submittedName>
</protein>
<name>A0AAD9IJD9_PROWI</name>
<evidence type="ECO:0000313" key="1">
    <source>
        <dbReference type="EMBL" id="KAK2077690.1"/>
    </source>
</evidence>
<reference evidence="1" key="1">
    <citation type="submission" date="2021-01" db="EMBL/GenBank/DDBJ databases">
        <authorList>
            <person name="Eckstrom K.M.E."/>
        </authorList>
    </citation>
    <scope>NUCLEOTIDE SEQUENCE</scope>
    <source>
        <strain evidence="1">UVCC 0001</strain>
    </source>
</reference>
<evidence type="ECO:0000313" key="2">
    <source>
        <dbReference type="Proteomes" id="UP001255856"/>
    </source>
</evidence>
<keyword evidence="2" id="KW-1185">Reference proteome</keyword>
<dbReference type="Proteomes" id="UP001255856">
    <property type="component" value="Unassembled WGS sequence"/>
</dbReference>
<dbReference type="PANTHER" id="PTHR36052">
    <property type="entry name" value="EXCITATORY AMINO ACID TRANSPORTER"/>
    <property type="match status" value="1"/>
</dbReference>
<accession>A0AAD9IJD9</accession>
<organism evidence="1 2">
    <name type="scientific">Prototheca wickerhamii</name>
    <dbReference type="NCBI Taxonomy" id="3111"/>
    <lineage>
        <taxon>Eukaryota</taxon>
        <taxon>Viridiplantae</taxon>
        <taxon>Chlorophyta</taxon>
        <taxon>core chlorophytes</taxon>
        <taxon>Trebouxiophyceae</taxon>
        <taxon>Chlorellales</taxon>
        <taxon>Chlorellaceae</taxon>
        <taxon>Prototheca</taxon>
    </lineage>
</organism>
<sequence>MGLGVQLYVNTVRKLPLFRNPWEHVLLVGAGAAFGNWIVDFEERTAEDREAAFKHTQQE</sequence>